<reference evidence="9" key="1">
    <citation type="submission" date="2016-10" db="EMBL/GenBank/DDBJ databases">
        <authorList>
            <person name="Varghese N."/>
            <person name="Submissions S."/>
        </authorList>
    </citation>
    <scope>NUCLEOTIDE SEQUENCE [LARGE SCALE GENOMIC DNA]</scope>
    <source>
        <strain evidence="9">DUS833</strain>
    </source>
</reference>
<evidence type="ECO:0000313" key="9">
    <source>
        <dbReference type="Proteomes" id="UP000199365"/>
    </source>
</evidence>
<dbReference type="InterPro" id="IPR036259">
    <property type="entry name" value="MFS_trans_sf"/>
</dbReference>
<organism evidence="8 9">
    <name type="scientific">Paraburkholderia tuberum</name>
    <dbReference type="NCBI Taxonomy" id="157910"/>
    <lineage>
        <taxon>Bacteria</taxon>
        <taxon>Pseudomonadati</taxon>
        <taxon>Pseudomonadota</taxon>
        <taxon>Betaproteobacteria</taxon>
        <taxon>Burkholderiales</taxon>
        <taxon>Burkholderiaceae</taxon>
        <taxon>Paraburkholderia</taxon>
    </lineage>
</organism>
<dbReference type="Pfam" id="PF07690">
    <property type="entry name" value="MFS_1"/>
    <property type="match status" value="1"/>
</dbReference>
<keyword evidence="4 6" id="KW-0472">Membrane</keyword>
<dbReference type="AlphaFoldDB" id="A0A1H1KF93"/>
<feature type="transmembrane region" description="Helical" evidence="6">
    <location>
        <begin position="105"/>
        <end position="125"/>
    </location>
</feature>
<evidence type="ECO:0000256" key="2">
    <source>
        <dbReference type="ARBA" id="ARBA00022692"/>
    </source>
</evidence>
<dbReference type="GO" id="GO:0005886">
    <property type="term" value="C:plasma membrane"/>
    <property type="evidence" value="ECO:0007669"/>
    <property type="project" value="TreeGrafter"/>
</dbReference>
<dbReference type="STRING" id="157910.SAMN05445850_7423"/>
<evidence type="ECO:0000256" key="4">
    <source>
        <dbReference type="ARBA" id="ARBA00023136"/>
    </source>
</evidence>
<feature type="transmembrane region" description="Helical" evidence="6">
    <location>
        <begin position="40"/>
        <end position="66"/>
    </location>
</feature>
<evidence type="ECO:0000256" key="6">
    <source>
        <dbReference type="SAM" id="Phobius"/>
    </source>
</evidence>
<dbReference type="Gene3D" id="1.20.1250.20">
    <property type="entry name" value="MFS general substrate transporter like domains"/>
    <property type="match status" value="1"/>
</dbReference>
<evidence type="ECO:0000259" key="7">
    <source>
        <dbReference type="PROSITE" id="PS50850"/>
    </source>
</evidence>
<sequence length="470" mass="49051">MIKAVENPLGPGNPGTSTASSRNVQDIIDSHELSFYQISVVACCVIVLLLDGFDAVMIAYVAPVLIKVLGITPGQLGPLFSAGLAGLTVGAFLCGPLADKFGRKPVLVASILIFGGFTLATAAANTLTWLIVLRFAAGVGLGGAGPSAMALVAELSPTRLRASQIAWLGCGIPVGGAVAGFAAAKLIPAFGWTSMFVVGGALPLLVAIVVAVWVPESIRFLLVRPGNDARARRILARIAPDFSQSNLQLSVGRTSENSGTLRDLVGNGLGVSTVLLWIAAFCMLLVVYFLTNWLPVLFRTTHYTMSETSILLGLFLVGSPVGSLSIGYLMDRINRYLCMAVTAFIAAICFIIIGRVTEEVAFAGVTIFFLGASCGACVTGTSILASFIYPGQIRATGIGWTNGFARVGSIVGAMCGGILLASGVSLSALLQLVSLPCFIAVVAFLFLKGTVGRYQRSRQRSDPLTPQVLN</sequence>
<feature type="transmembrane region" description="Helical" evidence="6">
    <location>
        <begin position="190"/>
        <end position="214"/>
    </location>
</feature>
<dbReference type="CDD" id="cd17365">
    <property type="entry name" value="MFS_PcaK_like"/>
    <property type="match status" value="1"/>
</dbReference>
<dbReference type="SUPFAM" id="SSF103473">
    <property type="entry name" value="MFS general substrate transporter"/>
    <property type="match status" value="1"/>
</dbReference>
<feature type="transmembrane region" description="Helical" evidence="6">
    <location>
        <begin position="78"/>
        <end position="98"/>
    </location>
</feature>
<evidence type="ECO:0000256" key="1">
    <source>
        <dbReference type="ARBA" id="ARBA00004141"/>
    </source>
</evidence>
<dbReference type="RefSeq" id="WP_090812013.1">
    <property type="nucleotide sequence ID" value="NZ_FNKX01000004.1"/>
</dbReference>
<feature type="domain" description="Major facilitator superfamily (MFS) profile" evidence="7">
    <location>
        <begin position="40"/>
        <end position="452"/>
    </location>
</feature>
<accession>A0A1H1KF93</accession>
<feature type="transmembrane region" description="Helical" evidence="6">
    <location>
        <begin position="336"/>
        <end position="354"/>
    </location>
</feature>
<dbReference type="GO" id="GO:0046943">
    <property type="term" value="F:carboxylic acid transmembrane transporter activity"/>
    <property type="evidence" value="ECO:0007669"/>
    <property type="project" value="TreeGrafter"/>
</dbReference>
<keyword evidence="2 6" id="KW-0812">Transmembrane</keyword>
<proteinExistence type="predicted"/>
<dbReference type="PROSITE" id="PS50850">
    <property type="entry name" value="MFS"/>
    <property type="match status" value="1"/>
</dbReference>
<dbReference type="Proteomes" id="UP000199365">
    <property type="component" value="Unassembled WGS sequence"/>
</dbReference>
<dbReference type="PANTHER" id="PTHR23508:SF10">
    <property type="entry name" value="CARBOXYLIC ACID TRANSPORTER PROTEIN HOMOLOG"/>
    <property type="match status" value="1"/>
</dbReference>
<protein>
    <submittedName>
        <fullName evidence="8">MFS transporter, AAHS family, 4-hydroxybenzoate transporter</fullName>
    </submittedName>
</protein>
<name>A0A1H1KF93_9BURK</name>
<feature type="transmembrane region" description="Helical" evidence="6">
    <location>
        <begin position="360"/>
        <end position="391"/>
    </location>
</feature>
<feature type="transmembrane region" description="Helical" evidence="6">
    <location>
        <begin position="428"/>
        <end position="447"/>
    </location>
</feature>
<feature type="transmembrane region" description="Helical" evidence="6">
    <location>
        <begin position="131"/>
        <end position="153"/>
    </location>
</feature>
<dbReference type="InterPro" id="IPR020846">
    <property type="entry name" value="MFS_dom"/>
</dbReference>
<dbReference type="EMBL" id="FNKX01000004">
    <property type="protein sequence ID" value="SDR60886.1"/>
    <property type="molecule type" value="Genomic_DNA"/>
</dbReference>
<gene>
    <name evidence="8" type="ORF">SAMN05445850_7423</name>
</gene>
<feature type="transmembrane region" description="Helical" evidence="6">
    <location>
        <begin position="403"/>
        <end position="422"/>
    </location>
</feature>
<keyword evidence="3 6" id="KW-1133">Transmembrane helix</keyword>
<keyword evidence="9" id="KW-1185">Reference proteome</keyword>
<feature type="transmembrane region" description="Helical" evidence="6">
    <location>
        <begin position="165"/>
        <end position="184"/>
    </location>
</feature>
<comment type="subcellular location">
    <subcellularLocation>
        <location evidence="1">Membrane</location>
        <topology evidence="1">Multi-pass membrane protein</topology>
    </subcellularLocation>
</comment>
<dbReference type="InterPro" id="IPR011701">
    <property type="entry name" value="MFS"/>
</dbReference>
<feature type="transmembrane region" description="Helical" evidence="6">
    <location>
        <begin position="269"/>
        <end position="290"/>
    </location>
</feature>
<evidence type="ECO:0000256" key="5">
    <source>
        <dbReference type="SAM" id="MobiDB-lite"/>
    </source>
</evidence>
<feature type="transmembrane region" description="Helical" evidence="6">
    <location>
        <begin position="310"/>
        <end position="329"/>
    </location>
</feature>
<feature type="region of interest" description="Disordered" evidence="5">
    <location>
        <begin position="1"/>
        <end position="21"/>
    </location>
</feature>
<evidence type="ECO:0000313" key="8">
    <source>
        <dbReference type="EMBL" id="SDR60886.1"/>
    </source>
</evidence>
<evidence type="ECO:0000256" key="3">
    <source>
        <dbReference type="ARBA" id="ARBA00022989"/>
    </source>
</evidence>
<dbReference type="PANTHER" id="PTHR23508">
    <property type="entry name" value="CARBOXYLIC ACID TRANSPORTER PROTEIN HOMOLOG"/>
    <property type="match status" value="1"/>
</dbReference>